<dbReference type="InterPro" id="IPR002471">
    <property type="entry name" value="Pept_S9_AS"/>
</dbReference>
<dbReference type="PROSITE" id="PS00708">
    <property type="entry name" value="PRO_ENDOPEP_SER"/>
    <property type="match status" value="1"/>
</dbReference>
<keyword evidence="5" id="KW-0812">Transmembrane</keyword>
<keyword evidence="7" id="KW-0720">Serine protease</keyword>
<dbReference type="Pfam" id="PF00930">
    <property type="entry name" value="DPPIV_N"/>
    <property type="match status" value="1"/>
</dbReference>
<protein>
    <submittedName>
        <fullName evidence="14">Uncharacterized protein</fullName>
    </submittedName>
</protein>
<evidence type="ECO:0000259" key="13">
    <source>
        <dbReference type="Pfam" id="PF00930"/>
    </source>
</evidence>
<evidence type="ECO:0000256" key="11">
    <source>
        <dbReference type="ARBA" id="ARBA00023180"/>
    </source>
</evidence>
<evidence type="ECO:0000313" key="14">
    <source>
        <dbReference type="EMBL" id="KAK3082641.1"/>
    </source>
</evidence>
<comment type="subcellular location">
    <subcellularLocation>
        <location evidence="1">Cell projection</location>
        <location evidence="1">Invadopodium membrane</location>
        <topology evidence="1">Single-pass type II membrane protein</topology>
    </subcellularLocation>
    <subcellularLocation>
        <location evidence="2">Cell projection</location>
        <location evidence="2">Lamellipodium membrane</location>
        <topology evidence="2">Single-pass type II membrane protein</topology>
    </subcellularLocation>
</comment>
<dbReference type="FunFam" id="3.40.50.1820:FF:000003">
    <property type="entry name" value="Dipeptidyl peptidase 4"/>
    <property type="match status" value="1"/>
</dbReference>
<accession>A0AA88XH24</accession>
<evidence type="ECO:0000256" key="10">
    <source>
        <dbReference type="ARBA" id="ARBA00023136"/>
    </source>
</evidence>
<dbReference type="GO" id="GO:0004252">
    <property type="term" value="F:serine-type endopeptidase activity"/>
    <property type="evidence" value="ECO:0007669"/>
    <property type="project" value="InterPro"/>
</dbReference>
<evidence type="ECO:0000259" key="12">
    <source>
        <dbReference type="Pfam" id="PF00326"/>
    </source>
</evidence>
<evidence type="ECO:0000256" key="9">
    <source>
        <dbReference type="ARBA" id="ARBA00022989"/>
    </source>
</evidence>
<name>A0AA88XH24_PINIB</name>
<feature type="non-terminal residue" evidence="14">
    <location>
        <position position="1"/>
    </location>
</feature>
<dbReference type="SUPFAM" id="SSF82171">
    <property type="entry name" value="DPP6 N-terminal domain-like"/>
    <property type="match status" value="1"/>
</dbReference>
<dbReference type="Pfam" id="PF00326">
    <property type="entry name" value="Peptidase_S9"/>
    <property type="match status" value="1"/>
</dbReference>
<reference evidence="14" key="1">
    <citation type="submission" date="2019-08" db="EMBL/GenBank/DDBJ databases">
        <title>The improved chromosome-level genome for the pearl oyster Pinctada fucata martensii using PacBio sequencing and Hi-C.</title>
        <authorList>
            <person name="Zheng Z."/>
        </authorList>
    </citation>
    <scope>NUCLEOTIDE SEQUENCE</scope>
    <source>
        <strain evidence="14">ZZ-2019</strain>
        <tissue evidence="14">Adductor muscle</tissue>
    </source>
</reference>
<dbReference type="Gene3D" id="3.40.50.1820">
    <property type="entry name" value="alpha/beta hydrolase"/>
    <property type="match status" value="1"/>
</dbReference>
<keyword evidence="9" id="KW-1133">Transmembrane helix</keyword>
<dbReference type="EMBL" id="VSWD01000014">
    <property type="protein sequence ID" value="KAK3082641.1"/>
    <property type="molecule type" value="Genomic_DNA"/>
</dbReference>
<proteinExistence type="predicted"/>
<dbReference type="SUPFAM" id="SSF53474">
    <property type="entry name" value="alpha/beta-Hydrolases"/>
    <property type="match status" value="1"/>
</dbReference>
<dbReference type="PANTHER" id="PTHR11731">
    <property type="entry name" value="PROTEASE FAMILY S9B,C DIPEPTIDYL-PEPTIDASE IV-RELATED"/>
    <property type="match status" value="1"/>
</dbReference>
<organism evidence="14 15">
    <name type="scientific">Pinctada imbricata</name>
    <name type="common">Atlantic pearl-oyster</name>
    <name type="synonym">Pinctada martensii</name>
    <dbReference type="NCBI Taxonomy" id="66713"/>
    <lineage>
        <taxon>Eukaryota</taxon>
        <taxon>Metazoa</taxon>
        <taxon>Spiralia</taxon>
        <taxon>Lophotrochozoa</taxon>
        <taxon>Mollusca</taxon>
        <taxon>Bivalvia</taxon>
        <taxon>Autobranchia</taxon>
        <taxon>Pteriomorphia</taxon>
        <taxon>Pterioida</taxon>
        <taxon>Pterioidea</taxon>
        <taxon>Pteriidae</taxon>
        <taxon>Pinctada</taxon>
    </lineage>
</organism>
<dbReference type="GO" id="GO:0004177">
    <property type="term" value="F:aminopeptidase activity"/>
    <property type="evidence" value="ECO:0007669"/>
    <property type="project" value="UniProtKB-KW"/>
</dbReference>
<keyword evidence="10" id="KW-0472">Membrane</keyword>
<evidence type="ECO:0000313" key="15">
    <source>
        <dbReference type="Proteomes" id="UP001186944"/>
    </source>
</evidence>
<dbReference type="InterPro" id="IPR029058">
    <property type="entry name" value="AB_hydrolase_fold"/>
</dbReference>
<evidence type="ECO:0000256" key="5">
    <source>
        <dbReference type="ARBA" id="ARBA00022692"/>
    </source>
</evidence>
<feature type="domain" description="Peptidase S9 prolyl oligopeptidase catalytic" evidence="12">
    <location>
        <begin position="423"/>
        <end position="627"/>
    </location>
</feature>
<dbReference type="PANTHER" id="PTHR11731:SF200">
    <property type="entry name" value="DIPEPTIDYL PEPTIDASE 10, ISOFORM B"/>
    <property type="match status" value="1"/>
</dbReference>
<dbReference type="GO" id="GO:0031258">
    <property type="term" value="C:lamellipodium membrane"/>
    <property type="evidence" value="ECO:0007669"/>
    <property type="project" value="UniProtKB-SubCell"/>
</dbReference>
<dbReference type="GO" id="GO:0006508">
    <property type="term" value="P:proteolysis"/>
    <property type="evidence" value="ECO:0007669"/>
    <property type="project" value="UniProtKB-KW"/>
</dbReference>
<dbReference type="GO" id="GO:0008239">
    <property type="term" value="F:dipeptidyl-peptidase activity"/>
    <property type="evidence" value="ECO:0007669"/>
    <property type="project" value="TreeGrafter"/>
</dbReference>
<keyword evidence="6" id="KW-0378">Hydrolase</keyword>
<keyword evidence="11" id="KW-0325">Glycoprotein</keyword>
<gene>
    <name evidence="14" type="ORF">FSP39_001205</name>
</gene>
<dbReference type="Proteomes" id="UP001186944">
    <property type="component" value="Unassembled WGS sequence"/>
</dbReference>
<dbReference type="InterPro" id="IPR001375">
    <property type="entry name" value="Peptidase_S9_cat"/>
</dbReference>
<evidence type="ECO:0000256" key="4">
    <source>
        <dbReference type="ARBA" id="ARBA00022670"/>
    </source>
</evidence>
<keyword evidence="4" id="KW-0645">Protease</keyword>
<evidence type="ECO:0000256" key="7">
    <source>
        <dbReference type="ARBA" id="ARBA00022825"/>
    </source>
</evidence>
<feature type="domain" description="Dipeptidylpeptidase IV N-terminal" evidence="13">
    <location>
        <begin position="6"/>
        <end position="339"/>
    </location>
</feature>
<keyword evidence="8" id="KW-0735">Signal-anchor</keyword>
<dbReference type="Gene3D" id="2.140.10.30">
    <property type="entry name" value="Dipeptidylpeptidase IV, N-terminal domain"/>
    <property type="match status" value="1"/>
</dbReference>
<dbReference type="AlphaFoldDB" id="A0AA88XH24"/>
<dbReference type="InterPro" id="IPR002469">
    <property type="entry name" value="Peptidase_S9B_N"/>
</dbReference>
<comment type="caution">
    <text evidence="14">The sequence shown here is derived from an EMBL/GenBank/DDBJ whole genome shotgun (WGS) entry which is preliminary data.</text>
</comment>
<evidence type="ECO:0000256" key="6">
    <source>
        <dbReference type="ARBA" id="ARBA00022801"/>
    </source>
</evidence>
<evidence type="ECO:0000256" key="1">
    <source>
        <dbReference type="ARBA" id="ARBA00004341"/>
    </source>
</evidence>
<keyword evidence="15" id="KW-1185">Reference proteome</keyword>
<keyword evidence="3" id="KW-0031">Aminopeptidase</keyword>
<evidence type="ECO:0000256" key="3">
    <source>
        <dbReference type="ARBA" id="ARBA00022438"/>
    </source>
</evidence>
<evidence type="ECO:0000256" key="8">
    <source>
        <dbReference type="ARBA" id="ARBA00022968"/>
    </source>
</evidence>
<evidence type="ECO:0000256" key="2">
    <source>
        <dbReference type="ARBA" id="ARBA00004485"/>
    </source>
</evidence>
<dbReference type="InterPro" id="IPR050278">
    <property type="entry name" value="Serine_Prot_S9B/DPPIV"/>
</dbReference>
<sequence length="651" mass="74612">SRGPFFQYVGWAPVGHSLVYVQENNIYYITSPGHGTNIKPTQITSDGEQGRILNGIPDWVYEEEILGTDHALWWSPDGRFLLYAVFNDSHVRKYYYPYYGDMRSQYGDEKWISYPKPGTRNPTFKLKVYDISHNKTVNIEAPTEFKGSEFYFTNVGWRDNNFFLVTYLNRPQNSSIIHACKAISGDCKVNERENGKGAWVDLYRPPVFSKDGSRYFWILPRREGNFGMYKQVAMVEFPVSKNLQLTKSEGLKTFLTEGTMDVTEIVGYDGDKEILYYIAAPDPRERHLYRVNSNSSDVNYRKSDCITCNYDKSCQYVTASFCMSGRYYMLGCQGPGVPYYVLKTPYGDDETMFESNDGLKKKLTQKKMPVPVYFKIKVSENEYLHGKLLHPPQLNTEEIITYPLLLTVYGGPDSQMVTKKFMSVNFETYLCSSNGIIIGYVDARGTSARGLSFLHAIYKQLGTIEVTDTIAAGNFFDQLGYVESSKKAIWGWSYGGFLTASILGSKEPPNPFDCGIAVAPVTDWNYYDSVYTERYMNTINDNPDGYRRSNVSRNAANFKKSNFMLIHGTGDDNVHFQNSAQLMKALVEANVFFRSQIYTDQHHDLDGGNTKRHLYETMEDFLNECFHGKSKKFELKRKMLQQTKQETIDSS</sequence>